<dbReference type="GeneID" id="28858905"/>
<dbReference type="KEGG" id="pchm:VFPPC_17163"/>
<protein>
    <submittedName>
        <fullName evidence="1">Uncharacterized protein</fullName>
    </submittedName>
</protein>
<name>A0A179EWV2_METCM</name>
<evidence type="ECO:0000313" key="2">
    <source>
        <dbReference type="Proteomes" id="UP000078397"/>
    </source>
</evidence>
<dbReference type="Proteomes" id="UP000078397">
    <property type="component" value="Unassembled WGS sequence"/>
</dbReference>
<organism evidence="1 2">
    <name type="scientific">Pochonia chlamydosporia 170</name>
    <dbReference type="NCBI Taxonomy" id="1380566"/>
    <lineage>
        <taxon>Eukaryota</taxon>
        <taxon>Fungi</taxon>
        <taxon>Dikarya</taxon>
        <taxon>Ascomycota</taxon>
        <taxon>Pezizomycotina</taxon>
        <taxon>Sordariomycetes</taxon>
        <taxon>Hypocreomycetidae</taxon>
        <taxon>Hypocreales</taxon>
        <taxon>Clavicipitaceae</taxon>
        <taxon>Pochonia</taxon>
    </lineage>
</organism>
<reference evidence="1 2" key="1">
    <citation type="journal article" date="2016" name="PLoS Pathog.">
        <title>Biosynthesis of antibiotic leucinostatins in bio-control fungus Purpureocillium lilacinum and their inhibition on phytophthora revealed by genome mining.</title>
        <authorList>
            <person name="Wang G."/>
            <person name="Liu Z."/>
            <person name="Lin R."/>
            <person name="Li E."/>
            <person name="Mao Z."/>
            <person name="Ling J."/>
            <person name="Yang Y."/>
            <person name="Yin W.B."/>
            <person name="Xie B."/>
        </authorList>
    </citation>
    <scope>NUCLEOTIDE SEQUENCE [LARGE SCALE GENOMIC DNA]</scope>
    <source>
        <strain evidence="1">170</strain>
    </source>
</reference>
<proteinExistence type="predicted"/>
<evidence type="ECO:0000313" key="1">
    <source>
        <dbReference type="EMBL" id="OAQ57500.2"/>
    </source>
</evidence>
<accession>A0A179EWV2</accession>
<dbReference type="AlphaFoldDB" id="A0A179EWV2"/>
<keyword evidence="2" id="KW-1185">Reference proteome</keyword>
<dbReference type="RefSeq" id="XP_018135816.2">
    <property type="nucleotide sequence ID" value="XM_018294911.2"/>
</dbReference>
<gene>
    <name evidence="1" type="ORF">VFPPC_17163</name>
</gene>
<comment type="caution">
    <text evidence="1">The sequence shown here is derived from an EMBL/GenBank/DDBJ whole genome shotgun (WGS) entry which is preliminary data.</text>
</comment>
<dbReference type="EMBL" id="LSBJ02000021">
    <property type="protein sequence ID" value="OAQ57500.2"/>
    <property type="molecule type" value="Genomic_DNA"/>
</dbReference>
<sequence>MHNSEGRAGDNVHLAMRITMRTENHCTNSTFHQQRTSAAASCLNWFSDIIHRKEGRCCFVLLEKLGLKQDSSPRLLQLALISRQAKWILQRSPLGIFIASKMERSTINSSPPYIQAPTIVVVAAWPTPFGPSNEPGLKLQHFLAHMMRWWKSRTLRHGQ</sequence>